<evidence type="ECO:0000313" key="1">
    <source>
        <dbReference type="EnsemblMetazoa" id="XP_026296948"/>
    </source>
</evidence>
<accession>A0A8B8H065</accession>
<organism evidence="1">
    <name type="scientific">Apis mellifera</name>
    <name type="common">Honeybee</name>
    <dbReference type="NCBI Taxonomy" id="7460"/>
    <lineage>
        <taxon>Eukaryota</taxon>
        <taxon>Metazoa</taxon>
        <taxon>Ecdysozoa</taxon>
        <taxon>Arthropoda</taxon>
        <taxon>Hexapoda</taxon>
        <taxon>Insecta</taxon>
        <taxon>Pterygota</taxon>
        <taxon>Neoptera</taxon>
        <taxon>Endopterygota</taxon>
        <taxon>Hymenoptera</taxon>
        <taxon>Apocrita</taxon>
        <taxon>Aculeata</taxon>
        <taxon>Apoidea</taxon>
        <taxon>Anthophila</taxon>
        <taxon>Apidae</taxon>
        <taxon>Apis</taxon>
    </lineage>
</organism>
<dbReference type="AlphaFoldDB" id="A0A7M7L4P7"/>
<reference evidence="1" key="1">
    <citation type="submission" date="2021-01" db="UniProtKB">
        <authorList>
            <consortium name="EnsemblMetazoa"/>
        </authorList>
    </citation>
    <scope>IDENTIFICATION</scope>
    <source>
        <strain evidence="1">DH4</strain>
    </source>
</reference>
<name>A0A7M7L4P7_APIME</name>
<protein>
    <submittedName>
        <fullName evidence="3">Uncharacterized protein LOC113218825 isoform X1</fullName>
    </submittedName>
</protein>
<sequence>MSITNVFDYVGRCVERRLRLEEELFTLIAGRKAGNVFEVEKGSLVHQKHLFSKIEWVSLWTVCSLLESLTFEFTAMNETNVRLHAERPESQKISRNQRLLI</sequence>
<dbReference type="Proteomes" id="UP000005203">
    <property type="component" value="Linkage group LG1"/>
</dbReference>
<accession>A0A7M7L4P7</accession>
<dbReference type="GeneID" id="113218825"/>
<dbReference type="EnsemblMetazoa" id="XM_026441163">
    <property type="protein sequence ID" value="XP_026296948"/>
    <property type="gene ID" value="LOC113218825"/>
</dbReference>
<dbReference type="RefSeq" id="XP_026296948.1">
    <property type="nucleotide sequence ID" value="XM_026441163.1"/>
</dbReference>
<dbReference type="KEGG" id="ame:113218825"/>
<reference evidence="3" key="2">
    <citation type="submission" date="2025-04" db="UniProtKB">
        <authorList>
            <consortium name="RefSeq"/>
        </authorList>
    </citation>
    <scope>IDENTIFICATION</scope>
    <source>
        <strain evidence="3">DH4</strain>
        <tissue evidence="3">Whole body</tissue>
    </source>
</reference>
<keyword evidence="2" id="KW-1185">Reference proteome</keyword>
<reference evidence="2" key="3">
    <citation type="submission" date="2025-05" db="UniProtKB">
        <authorList>
            <consortium name="RefSeq"/>
        </authorList>
    </citation>
    <scope>NUCLEOTIDE SEQUENCE [LARGE SCALE GENOMIC DNA]</scope>
    <source>
        <strain evidence="2">DH4</strain>
    </source>
</reference>
<evidence type="ECO:0000313" key="3">
    <source>
        <dbReference type="RefSeq" id="XP_026296948.1"/>
    </source>
</evidence>
<proteinExistence type="predicted"/>
<gene>
    <name evidence="3" type="primary">LOC113218825</name>
</gene>
<dbReference type="OrthoDB" id="10314154at2759"/>
<evidence type="ECO:0000313" key="2">
    <source>
        <dbReference type="Proteomes" id="UP000005203"/>
    </source>
</evidence>